<keyword evidence="3" id="KW-1185">Reference proteome</keyword>
<protein>
    <recommendedName>
        <fullName evidence="1">ATP phosphoribosyltransferase</fullName>
    </recommendedName>
</protein>
<organism evidence="2 3">
    <name type="scientific">Calocera cornea HHB12733</name>
    <dbReference type="NCBI Taxonomy" id="1353952"/>
    <lineage>
        <taxon>Eukaryota</taxon>
        <taxon>Fungi</taxon>
        <taxon>Dikarya</taxon>
        <taxon>Basidiomycota</taxon>
        <taxon>Agaricomycotina</taxon>
        <taxon>Dacrymycetes</taxon>
        <taxon>Dacrymycetales</taxon>
        <taxon>Dacrymycetaceae</taxon>
        <taxon>Calocera</taxon>
    </lineage>
</organism>
<sequence length="106" mass="11851">MPRYKLVFFVPISHATPVKRAIFSTGAGTIGLYKHCAFQCPGQGSFIPTDGAQPAIGEVGKEEIVDEVRVEIQCDGEGQTREAVKKMKIEHPYEEVAYEVYRIEDF</sequence>
<dbReference type="EMBL" id="KV423925">
    <property type="protein sequence ID" value="KZT61134.1"/>
    <property type="molecule type" value="Genomic_DNA"/>
</dbReference>
<proteinExistence type="predicted"/>
<dbReference type="Proteomes" id="UP000076842">
    <property type="component" value="Unassembled WGS sequence"/>
</dbReference>
<accession>A0A165IYF0</accession>
<dbReference type="STRING" id="1353952.A0A165IYF0"/>
<dbReference type="InParanoid" id="A0A165IYF0"/>
<dbReference type="InterPro" id="IPR015867">
    <property type="entry name" value="N-reg_PII/ATP_PRibTrfase_C"/>
</dbReference>
<dbReference type="AlphaFoldDB" id="A0A165IYF0"/>
<name>A0A165IYF0_9BASI</name>
<dbReference type="OrthoDB" id="15981at2759"/>
<dbReference type="InterPro" id="IPR036069">
    <property type="entry name" value="DUF34/NIF3_sf"/>
</dbReference>
<gene>
    <name evidence="2" type="ORF">CALCODRAFT_480095</name>
</gene>
<reference evidence="2 3" key="1">
    <citation type="journal article" date="2016" name="Mol. Biol. Evol.">
        <title>Comparative Genomics of Early-Diverging Mushroom-Forming Fungi Provides Insights into the Origins of Lignocellulose Decay Capabilities.</title>
        <authorList>
            <person name="Nagy L.G."/>
            <person name="Riley R."/>
            <person name="Tritt A."/>
            <person name="Adam C."/>
            <person name="Daum C."/>
            <person name="Floudas D."/>
            <person name="Sun H."/>
            <person name="Yadav J.S."/>
            <person name="Pangilinan J."/>
            <person name="Larsson K.H."/>
            <person name="Matsuura K."/>
            <person name="Barry K."/>
            <person name="Labutti K."/>
            <person name="Kuo R."/>
            <person name="Ohm R.A."/>
            <person name="Bhattacharya S.S."/>
            <person name="Shirouzu T."/>
            <person name="Yoshinaga Y."/>
            <person name="Martin F.M."/>
            <person name="Grigoriev I.V."/>
            <person name="Hibbett D.S."/>
        </authorList>
    </citation>
    <scope>NUCLEOTIDE SEQUENCE [LARGE SCALE GENOMIC DNA]</scope>
    <source>
        <strain evidence="2 3">HHB12733</strain>
    </source>
</reference>
<dbReference type="SUPFAM" id="SSF102705">
    <property type="entry name" value="NIF3 (NGG1p interacting factor 3)-like"/>
    <property type="match status" value="1"/>
</dbReference>
<dbReference type="PANTHER" id="PTHR41774:SF1">
    <property type="entry name" value="NGG1P INTERACTING FACTOR NIF3"/>
    <property type="match status" value="1"/>
</dbReference>
<evidence type="ECO:0000256" key="1">
    <source>
        <dbReference type="ARBA" id="ARBA00020998"/>
    </source>
</evidence>
<evidence type="ECO:0000313" key="3">
    <source>
        <dbReference type="Proteomes" id="UP000076842"/>
    </source>
</evidence>
<dbReference type="PANTHER" id="PTHR41774">
    <property type="match status" value="1"/>
</dbReference>
<evidence type="ECO:0000313" key="2">
    <source>
        <dbReference type="EMBL" id="KZT61134.1"/>
    </source>
</evidence>
<dbReference type="Gene3D" id="3.30.70.120">
    <property type="match status" value="1"/>
</dbReference>